<dbReference type="EMBL" id="MF805809">
    <property type="protein sequence ID" value="ATI15932.1"/>
    <property type="molecule type" value="Genomic_DNA"/>
</dbReference>
<keyword evidence="2" id="KW-1185">Reference proteome</keyword>
<dbReference type="RefSeq" id="YP_009984558.1">
    <property type="nucleotide sequence ID" value="NC_052652.1"/>
</dbReference>
<reference evidence="1 2" key="1">
    <citation type="submission" date="2017-09" db="EMBL/GenBank/DDBJ databases">
        <title>Phage vB_EcoM_PHB05 against multidrug-resistant shiga toxin-producing Escherichia.</title>
        <authorList>
            <person name="Chen Y."/>
            <person name="Song J."/>
            <person name="Wu B."/>
        </authorList>
    </citation>
    <scope>NUCLEOTIDE SEQUENCE [LARGE SCALE GENOMIC DNA]</scope>
    <source>
        <strain evidence="1">Wastewater</strain>
    </source>
</reference>
<dbReference type="Proteomes" id="UP000230824">
    <property type="component" value="Segment"/>
</dbReference>
<accession>A0A291LAE7</accession>
<organism evidence="1 2">
    <name type="scientific">Escherichia phage vB_EcoM_PHB05</name>
    <dbReference type="NCBI Taxonomy" id="2041347"/>
    <lineage>
        <taxon>Viruses</taxon>
        <taxon>Duplodnaviria</taxon>
        <taxon>Heunggongvirae</taxon>
        <taxon>Uroviricota</taxon>
        <taxon>Caudoviricetes</taxon>
        <taxon>Stephanstirmvirinae</taxon>
        <taxon>Justusliebigvirus</taxon>
        <taxon>Justusliebigvirus PHB05</taxon>
    </lineage>
</organism>
<sequence>MAGYHLKEISKEDYGSVAKIQEELYELQDAIDQDCKLMQLIELSDIVGAVEGVLEQHFPDMTLQDLITMSNITKRAFRNGGRS</sequence>
<dbReference type="GeneID" id="62611902"/>
<proteinExistence type="predicted"/>
<evidence type="ECO:0000313" key="1">
    <source>
        <dbReference type="EMBL" id="ATI15932.1"/>
    </source>
</evidence>
<protein>
    <submittedName>
        <fullName evidence="1">Uncharacterized protein</fullName>
    </submittedName>
</protein>
<evidence type="ECO:0000313" key="2">
    <source>
        <dbReference type="Proteomes" id="UP000230824"/>
    </source>
</evidence>
<name>A0A291LAE7_9CAUD</name>
<dbReference type="KEGG" id="vg:62611902"/>